<proteinExistence type="predicted"/>
<evidence type="ECO:0000313" key="2">
    <source>
        <dbReference type="EMBL" id="EAP86926.1"/>
    </source>
</evidence>
<evidence type="ECO:0000313" key="3">
    <source>
        <dbReference type="Proteomes" id="UP000002297"/>
    </source>
</evidence>
<dbReference type="AlphaFoldDB" id="A3UAU0"/>
<reference evidence="2 3" key="1">
    <citation type="journal article" date="2010" name="J. Bacteriol.">
        <title>The complete genome sequence of Croceibacter atlanticus HTCC2559T.</title>
        <authorList>
            <person name="Oh H.M."/>
            <person name="Kang I."/>
            <person name="Ferriera S."/>
            <person name="Giovannoni S.J."/>
            <person name="Cho J.C."/>
        </authorList>
    </citation>
    <scope>NUCLEOTIDE SEQUENCE [LARGE SCALE GENOMIC DNA]</scope>
    <source>
        <strain evidence="3">ATCC BAA-628 / HTCC2559 / KCTC 12090</strain>
    </source>
</reference>
<evidence type="ECO:0000256" key="1">
    <source>
        <dbReference type="SAM" id="SignalP"/>
    </source>
</evidence>
<feature type="signal peptide" evidence="1">
    <location>
        <begin position="1"/>
        <end position="19"/>
    </location>
</feature>
<dbReference type="OrthoDB" id="1134224at2"/>
<dbReference type="InterPro" id="IPR036249">
    <property type="entry name" value="Thioredoxin-like_sf"/>
</dbReference>
<gene>
    <name evidence="2" type="ordered locus">CA2559_12838</name>
</gene>
<keyword evidence="1" id="KW-0732">Signal</keyword>
<keyword evidence="3" id="KW-1185">Reference proteome</keyword>
<dbReference type="KEGG" id="cat:CA2559_12838"/>
<dbReference type="HOGENOM" id="CLU_097920_0_0_10"/>
<dbReference type="STRING" id="216432.CA2559_12838"/>
<dbReference type="RefSeq" id="WP_013188307.1">
    <property type="nucleotide sequence ID" value="NC_014230.1"/>
</dbReference>
<accession>A3UAU0</accession>
<dbReference type="Gene3D" id="3.40.30.10">
    <property type="entry name" value="Glutaredoxin"/>
    <property type="match status" value="1"/>
</dbReference>
<name>A3UAU0_CROAH</name>
<dbReference type="Proteomes" id="UP000002297">
    <property type="component" value="Chromosome"/>
</dbReference>
<dbReference type="EMBL" id="CP002046">
    <property type="protein sequence ID" value="EAP86926.1"/>
    <property type="molecule type" value="Genomic_DNA"/>
</dbReference>
<feature type="chain" id="PRO_5002660961" evidence="1">
    <location>
        <begin position="20"/>
        <end position="232"/>
    </location>
</feature>
<dbReference type="GeneID" id="89454281"/>
<protein>
    <submittedName>
        <fullName evidence="2">Uncharacterized protein</fullName>
    </submittedName>
</protein>
<dbReference type="SUPFAM" id="SSF52833">
    <property type="entry name" value="Thioredoxin-like"/>
    <property type="match status" value="1"/>
</dbReference>
<dbReference type="eggNOG" id="COG0526">
    <property type="taxonomic scope" value="Bacteria"/>
</dbReference>
<sequence>MNRALLYVLIILCSHFIAASQTRNNLFSEAIATHLTKYNKKINKAYEAKDYERAEFMFDSLVKHHLRGTYLDNFKVDCLAKSIDCFDDYKKPMFLVTYASWCVPTEGEIPAINELAKKYKKDIDFVVLFWDKKTNVRKSSKKYNKHVDILYVDELENSNDNIVKKMKHSLGFPTSFYLGSDKKIIDIKRTVFHPLHISYSESYNLNYNTISQGLSLLLSEEAKKQDQPLYGY</sequence>
<organism evidence="2 3">
    <name type="scientific">Croceibacter atlanticus (strain ATCC BAA-628 / JCM 21780 / CIP 108009 / IAM 15332 / KCTC 12090 / HTCC2559)</name>
    <dbReference type="NCBI Taxonomy" id="216432"/>
    <lineage>
        <taxon>Bacteria</taxon>
        <taxon>Pseudomonadati</taxon>
        <taxon>Bacteroidota</taxon>
        <taxon>Flavobacteriia</taxon>
        <taxon>Flavobacteriales</taxon>
        <taxon>Flavobacteriaceae</taxon>
        <taxon>Croceibacter</taxon>
    </lineage>
</organism>